<keyword evidence="3" id="KW-0547">Nucleotide-binding</keyword>
<dbReference type="PROSITE" id="PS50011">
    <property type="entry name" value="PROTEIN_KINASE_DOM"/>
    <property type="match status" value="1"/>
</dbReference>
<sequence length="101" mass="11745">MVDSKKKRRKETNLENITDFGFAKRVKGRTWTLCGTPEYLAPEIILSKLKASVLYLFNSSVHDQDQCSILLSLKMPLLHNSYFSSYYFYLTCSSIYLFILT</sequence>
<keyword evidence="2" id="KW-0808">Transferase</keyword>
<evidence type="ECO:0000256" key="3">
    <source>
        <dbReference type="ARBA" id="ARBA00022741"/>
    </source>
</evidence>
<dbReference type="GO" id="GO:0005524">
    <property type="term" value="F:ATP binding"/>
    <property type="evidence" value="ECO:0007669"/>
    <property type="project" value="UniProtKB-KW"/>
</dbReference>
<reference evidence="8" key="1">
    <citation type="journal article" date="2012" name="Nat. Genet.">
        <title>Whole-genome sequence of Schistosoma haematobium.</title>
        <authorList>
            <person name="Young N.D."/>
            <person name="Jex A.R."/>
            <person name="Li B."/>
            <person name="Liu S."/>
            <person name="Yang L."/>
            <person name="Xiong Z."/>
            <person name="Li Y."/>
            <person name="Cantacessi C."/>
            <person name="Hall R.S."/>
            <person name="Xu X."/>
            <person name="Chen F."/>
            <person name="Wu X."/>
            <person name="Zerlotini A."/>
            <person name="Oliveira G."/>
            <person name="Hofmann A."/>
            <person name="Zhang G."/>
            <person name="Fang X."/>
            <person name="Kang Y."/>
            <person name="Campbell B.E."/>
            <person name="Loukas A."/>
            <person name="Ranganathan S."/>
            <person name="Rollinson D."/>
            <person name="Rinaldi G."/>
            <person name="Brindley P.J."/>
            <person name="Yang H."/>
            <person name="Wang J."/>
            <person name="Wang J."/>
            <person name="Gasser R.B."/>
        </authorList>
    </citation>
    <scope>NUCLEOTIDE SEQUENCE [LARGE SCALE GENOMIC DNA]</scope>
</reference>
<keyword evidence="6" id="KW-1133">Transmembrane helix</keyword>
<dbReference type="EMBL" id="KL250488">
    <property type="protein sequence ID" value="KGB31967.1"/>
    <property type="molecule type" value="Genomic_DNA"/>
</dbReference>
<keyword evidence="6" id="KW-0472">Membrane</keyword>
<dbReference type="GO" id="GO:0005952">
    <property type="term" value="C:cAMP-dependent protein kinase complex"/>
    <property type="evidence" value="ECO:0007669"/>
    <property type="project" value="TreeGrafter"/>
</dbReference>
<dbReference type="STRING" id="6185.A0A094ZDZ6"/>
<name>A0A094ZDZ6_SCHHA</name>
<organism evidence="8">
    <name type="scientific">Schistosoma haematobium</name>
    <name type="common">Blood fluke</name>
    <dbReference type="NCBI Taxonomy" id="6185"/>
    <lineage>
        <taxon>Eukaryota</taxon>
        <taxon>Metazoa</taxon>
        <taxon>Spiralia</taxon>
        <taxon>Lophotrochozoa</taxon>
        <taxon>Platyhelminthes</taxon>
        <taxon>Trematoda</taxon>
        <taxon>Digenea</taxon>
        <taxon>Strigeidida</taxon>
        <taxon>Schistosomatoidea</taxon>
        <taxon>Schistosomatidae</taxon>
        <taxon>Schistosoma</taxon>
    </lineage>
</organism>
<feature type="domain" description="Protein kinase" evidence="7">
    <location>
        <begin position="1"/>
        <end position="101"/>
    </location>
</feature>
<evidence type="ECO:0000313" key="8">
    <source>
        <dbReference type="EMBL" id="KGB31967.1"/>
    </source>
</evidence>
<evidence type="ECO:0000256" key="6">
    <source>
        <dbReference type="SAM" id="Phobius"/>
    </source>
</evidence>
<evidence type="ECO:0000256" key="2">
    <source>
        <dbReference type="ARBA" id="ARBA00022679"/>
    </source>
</evidence>
<keyword evidence="5" id="KW-0067">ATP-binding</keyword>
<evidence type="ECO:0000256" key="4">
    <source>
        <dbReference type="ARBA" id="ARBA00022777"/>
    </source>
</evidence>
<dbReference type="InterPro" id="IPR011009">
    <property type="entry name" value="Kinase-like_dom_sf"/>
</dbReference>
<dbReference type="PANTHER" id="PTHR24353">
    <property type="entry name" value="CYCLIC NUCLEOTIDE-DEPENDENT PROTEIN KINASE"/>
    <property type="match status" value="1"/>
</dbReference>
<dbReference type="Gene3D" id="1.10.510.10">
    <property type="entry name" value="Transferase(Phosphotransferase) domain 1"/>
    <property type="match status" value="1"/>
</dbReference>
<accession>A0A094ZDZ6</accession>
<dbReference type="InterPro" id="IPR000719">
    <property type="entry name" value="Prot_kinase_dom"/>
</dbReference>
<dbReference type="GO" id="GO:0005829">
    <property type="term" value="C:cytosol"/>
    <property type="evidence" value="ECO:0007669"/>
    <property type="project" value="TreeGrafter"/>
</dbReference>
<feature type="transmembrane region" description="Helical" evidence="6">
    <location>
        <begin position="81"/>
        <end position="99"/>
    </location>
</feature>
<dbReference type="GO" id="GO:0004691">
    <property type="term" value="F:cAMP-dependent protein kinase activity"/>
    <property type="evidence" value="ECO:0007669"/>
    <property type="project" value="TreeGrafter"/>
</dbReference>
<evidence type="ECO:0000256" key="5">
    <source>
        <dbReference type="ARBA" id="ARBA00022840"/>
    </source>
</evidence>
<gene>
    <name evidence="8" type="ORF">MS3_00100</name>
</gene>
<dbReference type="GO" id="GO:0005634">
    <property type="term" value="C:nucleus"/>
    <property type="evidence" value="ECO:0007669"/>
    <property type="project" value="TreeGrafter"/>
</dbReference>
<keyword evidence="4 8" id="KW-0418">Kinase</keyword>
<evidence type="ECO:0000259" key="7">
    <source>
        <dbReference type="PROSITE" id="PS50011"/>
    </source>
</evidence>
<protein>
    <submittedName>
        <fullName evidence="8">cAMP-dependent protein kinase catalytic subunit</fullName>
    </submittedName>
</protein>
<keyword evidence="6" id="KW-0812">Transmembrane</keyword>
<dbReference type="SUPFAM" id="SSF56112">
    <property type="entry name" value="Protein kinase-like (PK-like)"/>
    <property type="match status" value="1"/>
</dbReference>
<dbReference type="AlphaFoldDB" id="A0A094ZDZ6"/>
<keyword evidence="1" id="KW-0723">Serine/threonine-protein kinase</keyword>
<dbReference type="PANTHER" id="PTHR24353:SF153">
    <property type="entry name" value="CAMP-DEPENDENT PROTEIN KINASE CATALYTIC SUBUNIT 1"/>
    <property type="match status" value="1"/>
</dbReference>
<proteinExistence type="predicted"/>
<evidence type="ECO:0000256" key="1">
    <source>
        <dbReference type="ARBA" id="ARBA00022527"/>
    </source>
</evidence>